<evidence type="ECO:0008006" key="4">
    <source>
        <dbReference type="Google" id="ProtNLM"/>
    </source>
</evidence>
<organism evidence="2 3">
    <name type="scientific">Saccharothrix syringae</name>
    <name type="common">Nocardiopsis syringae</name>
    <dbReference type="NCBI Taxonomy" id="103733"/>
    <lineage>
        <taxon>Bacteria</taxon>
        <taxon>Bacillati</taxon>
        <taxon>Actinomycetota</taxon>
        <taxon>Actinomycetes</taxon>
        <taxon>Pseudonocardiales</taxon>
        <taxon>Pseudonocardiaceae</taxon>
        <taxon>Saccharothrix</taxon>
    </lineage>
</organism>
<keyword evidence="3" id="KW-1185">Reference proteome</keyword>
<evidence type="ECO:0000256" key="1">
    <source>
        <dbReference type="SAM" id="SignalP"/>
    </source>
</evidence>
<gene>
    <name evidence="2" type="ORF">EKG83_33375</name>
</gene>
<dbReference type="SUPFAM" id="SSF54001">
    <property type="entry name" value="Cysteine proteinases"/>
    <property type="match status" value="1"/>
</dbReference>
<accession>A0A5Q0H601</accession>
<sequence>MNTRTTLAAVAAALLLPAPSALSAPADDPSSLMACGTYPEDRTTSRQEALDRAQTWLDDQVTYSQQSCHENSYGRYRTDCSGYVSMAWGLDHSRATTDLAEVSREIPREELMPGDALNSPGHVALFVRWEDGARTRPVVREHTGPDGAPVVERSWSPETAAGYTPIRYLKIAG</sequence>
<dbReference type="AlphaFoldDB" id="A0A5Q0H601"/>
<proteinExistence type="predicted"/>
<protein>
    <recommendedName>
        <fullName evidence="4">NlpC/P60 domain-containing protein</fullName>
    </recommendedName>
</protein>
<dbReference type="Proteomes" id="UP000325787">
    <property type="component" value="Chromosome"/>
</dbReference>
<dbReference type="InterPro" id="IPR038765">
    <property type="entry name" value="Papain-like_cys_pep_sf"/>
</dbReference>
<keyword evidence="1" id="KW-0732">Signal</keyword>
<name>A0A5Q0H601_SACSY</name>
<feature type="chain" id="PRO_5039673112" description="NlpC/P60 domain-containing protein" evidence="1">
    <location>
        <begin position="24"/>
        <end position="173"/>
    </location>
</feature>
<reference evidence="3" key="1">
    <citation type="journal article" date="2021" name="Curr. Microbiol.">
        <title>Complete genome of nocamycin-producing strain Saccharothrix syringae NRRL B-16468 reveals the biosynthetic potential for secondary metabolites.</title>
        <authorList>
            <person name="Mo X."/>
            <person name="Yang S."/>
        </authorList>
    </citation>
    <scope>NUCLEOTIDE SEQUENCE [LARGE SCALE GENOMIC DNA]</scope>
    <source>
        <strain evidence="3">ATCC 51364 / DSM 43886 / JCM 6844 / KCTC 9398 / NBRC 14523 / NRRL B-16468 / INA 2240</strain>
    </source>
</reference>
<evidence type="ECO:0000313" key="2">
    <source>
        <dbReference type="EMBL" id="QFZ21636.1"/>
    </source>
</evidence>
<evidence type="ECO:0000313" key="3">
    <source>
        <dbReference type="Proteomes" id="UP000325787"/>
    </source>
</evidence>
<feature type="signal peptide" evidence="1">
    <location>
        <begin position="1"/>
        <end position="23"/>
    </location>
</feature>
<dbReference type="Gene3D" id="3.90.1720.10">
    <property type="entry name" value="endopeptidase domain like (from Nostoc punctiforme)"/>
    <property type="match status" value="1"/>
</dbReference>
<dbReference type="OrthoDB" id="9815928at2"/>
<dbReference type="KEGG" id="ssyi:EKG83_33375"/>
<dbReference type="EMBL" id="CP034550">
    <property type="protein sequence ID" value="QFZ21636.1"/>
    <property type="molecule type" value="Genomic_DNA"/>
</dbReference>
<dbReference type="RefSeq" id="WP_051766340.1">
    <property type="nucleotide sequence ID" value="NZ_CP034550.1"/>
</dbReference>